<dbReference type="SMART" id="SM00448">
    <property type="entry name" value="REC"/>
    <property type="match status" value="1"/>
</dbReference>
<keyword evidence="3" id="KW-0805">Transcription regulation</keyword>
<keyword evidence="4" id="KW-0238">DNA-binding</keyword>
<dbReference type="Pfam" id="PF00072">
    <property type="entry name" value="Response_reg"/>
    <property type="match status" value="1"/>
</dbReference>
<dbReference type="Gene3D" id="1.10.10.10">
    <property type="entry name" value="Winged helix-like DNA-binding domain superfamily/Winged helix DNA-binding domain"/>
    <property type="match status" value="1"/>
</dbReference>
<keyword evidence="2" id="KW-0902">Two-component regulatory system</keyword>
<dbReference type="GO" id="GO:0006355">
    <property type="term" value="P:regulation of DNA-templated transcription"/>
    <property type="evidence" value="ECO:0007669"/>
    <property type="project" value="InterPro"/>
</dbReference>
<evidence type="ECO:0000259" key="8">
    <source>
        <dbReference type="PROSITE" id="PS50110"/>
    </source>
</evidence>
<keyword evidence="1 6" id="KW-0597">Phosphoprotein</keyword>
<dbReference type="Gene3D" id="3.40.50.2300">
    <property type="match status" value="1"/>
</dbReference>
<evidence type="ECO:0000313" key="9">
    <source>
        <dbReference type="EMBL" id="TVO50920.1"/>
    </source>
</evidence>
<dbReference type="GO" id="GO:0003677">
    <property type="term" value="F:DNA binding"/>
    <property type="evidence" value="ECO:0007669"/>
    <property type="project" value="UniProtKB-KW"/>
</dbReference>
<feature type="domain" description="HTH luxR-type" evidence="7">
    <location>
        <begin position="138"/>
        <end position="203"/>
    </location>
</feature>
<protein>
    <submittedName>
        <fullName evidence="9">Response regulator transcription factor</fullName>
    </submittedName>
</protein>
<keyword evidence="5" id="KW-0804">Transcription</keyword>
<dbReference type="OrthoDB" id="9802186at2"/>
<dbReference type="CDD" id="cd17537">
    <property type="entry name" value="REC_FixJ"/>
    <property type="match status" value="1"/>
</dbReference>
<dbReference type="EMBL" id="VMNK01000023">
    <property type="protein sequence ID" value="TVO50920.1"/>
    <property type="molecule type" value="Genomic_DNA"/>
</dbReference>
<dbReference type="AlphaFoldDB" id="A0A557QDF2"/>
<dbReference type="PANTHER" id="PTHR44688">
    <property type="entry name" value="DNA-BINDING TRANSCRIPTIONAL ACTIVATOR DEVR_DOSR"/>
    <property type="match status" value="1"/>
</dbReference>
<feature type="domain" description="Response regulatory" evidence="8">
    <location>
        <begin position="8"/>
        <end position="122"/>
    </location>
</feature>
<evidence type="ECO:0000256" key="2">
    <source>
        <dbReference type="ARBA" id="ARBA00023012"/>
    </source>
</evidence>
<comment type="caution">
    <text evidence="9">The sequence shown here is derived from an EMBL/GenBank/DDBJ whole genome shotgun (WGS) entry which is preliminary data.</text>
</comment>
<dbReference type="InterPro" id="IPR000792">
    <property type="entry name" value="Tscrpt_reg_LuxR_C"/>
</dbReference>
<evidence type="ECO:0000256" key="6">
    <source>
        <dbReference type="PROSITE-ProRule" id="PRU00169"/>
    </source>
</evidence>
<sequence length="213" mass="23545">MTTDTTPLTHIVDDDEAIRDALSWLFRTRNVPCATWASAEDFLAAYQEDWRGCIVMDIRMQGMSGLDCSTAVRQRGSTLPIIFITGHGDVPMAVGALKRGAFDFIEKPFDDNALVDIVQSALDEDARNQARRSARVDVAARLEQLTGREREVMGLILAGKFNKVIADELNISMRTVEVHRARVFEKMGVRSAVELAQQLTLAGLYNSATPSAE</sequence>
<dbReference type="PROSITE" id="PS50043">
    <property type="entry name" value="HTH_LUXR_2"/>
    <property type="match status" value="1"/>
</dbReference>
<evidence type="ECO:0000256" key="3">
    <source>
        <dbReference type="ARBA" id="ARBA00023015"/>
    </source>
</evidence>
<dbReference type="GO" id="GO:0000160">
    <property type="term" value="P:phosphorelay signal transduction system"/>
    <property type="evidence" value="ECO:0007669"/>
    <property type="project" value="UniProtKB-KW"/>
</dbReference>
<evidence type="ECO:0000259" key="7">
    <source>
        <dbReference type="PROSITE" id="PS50043"/>
    </source>
</evidence>
<name>A0A557QDF2_9RHOO</name>
<dbReference type="CDD" id="cd06170">
    <property type="entry name" value="LuxR_C_like"/>
    <property type="match status" value="1"/>
</dbReference>
<evidence type="ECO:0000256" key="5">
    <source>
        <dbReference type="ARBA" id="ARBA00023163"/>
    </source>
</evidence>
<dbReference type="PANTHER" id="PTHR44688:SF16">
    <property type="entry name" value="DNA-BINDING TRANSCRIPTIONAL ACTIVATOR DEVR_DOSR"/>
    <property type="match status" value="1"/>
</dbReference>
<gene>
    <name evidence="9" type="ORF">FHP91_20455</name>
</gene>
<dbReference type="InterPro" id="IPR036388">
    <property type="entry name" value="WH-like_DNA-bd_sf"/>
</dbReference>
<dbReference type="PROSITE" id="PS50110">
    <property type="entry name" value="RESPONSE_REGULATORY"/>
    <property type="match status" value="1"/>
</dbReference>
<dbReference type="Proteomes" id="UP000319502">
    <property type="component" value="Unassembled WGS sequence"/>
</dbReference>
<feature type="modified residue" description="4-aspartylphosphate" evidence="6">
    <location>
        <position position="57"/>
    </location>
</feature>
<organism evidence="9 10">
    <name type="scientific">Denitromonas halophila</name>
    <dbReference type="NCBI Taxonomy" id="1629404"/>
    <lineage>
        <taxon>Bacteria</taxon>
        <taxon>Pseudomonadati</taxon>
        <taxon>Pseudomonadota</taxon>
        <taxon>Betaproteobacteria</taxon>
        <taxon>Rhodocyclales</taxon>
        <taxon>Zoogloeaceae</taxon>
        <taxon>Denitromonas</taxon>
    </lineage>
</organism>
<proteinExistence type="predicted"/>
<keyword evidence="10" id="KW-1185">Reference proteome</keyword>
<dbReference type="FunFam" id="3.40.50.2300:FF:000018">
    <property type="entry name" value="DNA-binding transcriptional regulator NtrC"/>
    <property type="match status" value="1"/>
</dbReference>
<evidence type="ECO:0000256" key="4">
    <source>
        <dbReference type="ARBA" id="ARBA00023125"/>
    </source>
</evidence>
<dbReference type="SUPFAM" id="SSF52172">
    <property type="entry name" value="CheY-like"/>
    <property type="match status" value="1"/>
</dbReference>
<evidence type="ECO:0000256" key="1">
    <source>
        <dbReference type="ARBA" id="ARBA00022553"/>
    </source>
</evidence>
<dbReference type="PROSITE" id="PS00622">
    <property type="entry name" value="HTH_LUXR_1"/>
    <property type="match status" value="1"/>
</dbReference>
<dbReference type="InterPro" id="IPR016032">
    <property type="entry name" value="Sig_transdc_resp-reg_C-effctor"/>
</dbReference>
<reference evidence="9 10" key="1">
    <citation type="submission" date="2019-07" db="EMBL/GenBank/DDBJ databases">
        <title>The pathways for chlorine oxyanion respiration interact through the shared metabolite chlorate.</title>
        <authorList>
            <person name="Barnum T.P."/>
            <person name="Cheng Y."/>
            <person name="Hill K.A."/>
            <person name="Lucas L.N."/>
            <person name="Carlson H.K."/>
            <person name="Coates J.D."/>
        </authorList>
    </citation>
    <scope>NUCLEOTIDE SEQUENCE [LARGE SCALE GENOMIC DNA]</scope>
    <source>
        <strain evidence="9 10">SFB-3</strain>
    </source>
</reference>
<dbReference type="PRINTS" id="PR00038">
    <property type="entry name" value="HTHLUXR"/>
</dbReference>
<dbReference type="RefSeq" id="WP_144311310.1">
    <property type="nucleotide sequence ID" value="NZ_VMNK01000023.1"/>
</dbReference>
<dbReference type="Pfam" id="PF00196">
    <property type="entry name" value="GerE"/>
    <property type="match status" value="1"/>
</dbReference>
<dbReference type="SUPFAM" id="SSF46894">
    <property type="entry name" value="C-terminal effector domain of the bipartite response regulators"/>
    <property type="match status" value="1"/>
</dbReference>
<dbReference type="InterPro" id="IPR001789">
    <property type="entry name" value="Sig_transdc_resp-reg_receiver"/>
</dbReference>
<accession>A0A557QDF2</accession>
<dbReference type="SMART" id="SM00421">
    <property type="entry name" value="HTH_LUXR"/>
    <property type="match status" value="1"/>
</dbReference>
<dbReference type="InterPro" id="IPR011006">
    <property type="entry name" value="CheY-like_superfamily"/>
</dbReference>
<evidence type="ECO:0000313" key="10">
    <source>
        <dbReference type="Proteomes" id="UP000319502"/>
    </source>
</evidence>